<dbReference type="Gene3D" id="3.30.720.120">
    <property type="match status" value="1"/>
</dbReference>
<protein>
    <submittedName>
        <fullName evidence="2">Glyoxalase</fullName>
    </submittedName>
</protein>
<evidence type="ECO:0000313" key="2">
    <source>
        <dbReference type="EMBL" id="GGL50740.1"/>
    </source>
</evidence>
<dbReference type="Pfam" id="PF00903">
    <property type="entry name" value="Glyoxalase"/>
    <property type="match status" value="2"/>
</dbReference>
<name>A0A917S1F4_9ACTN</name>
<comment type="caution">
    <text evidence="2">The sequence shown here is derived from an EMBL/GenBank/DDBJ whole genome shotgun (WGS) entry which is preliminary data.</text>
</comment>
<dbReference type="SUPFAM" id="SSF54593">
    <property type="entry name" value="Glyoxalase/Bleomycin resistance protein/Dihydroxybiphenyl dioxygenase"/>
    <property type="match status" value="2"/>
</dbReference>
<evidence type="ECO:0000259" key="1">
    <source>
        <dbReference type="PROSITE" id="PS51819"/>
    </source>
</evidence>
<dbReference type="Proteomes" id="UP000613840">
    <property type="component" value="Unassembled WGS sequence"/>
</dbReference>
<dbReference type="InterPro" id="IPR052164">
    <property type="entry name" value="Anthracycline_SecMetBiosynth"/>
</dbReference>
<dbReference type="PANTHER" id="PTHR33993">
    <property type="entry name" value="GLYOXALASE-RELATED"/>
    <property type="match status" value="1"/>
</dbReference>
<dbReference type="CDD" id="cd07246">
    <property type="entry name" value="VOC_like"/>
    <property type="match status" value="1"/>
</dbReference>
<organism evidence="2 3">
    <name type="scientific">Microlunatus endophyticus</name>
    <dbReference type="NCBI Taxonomy" id="1716077"/>
    <lineage>
        <taxon>Bacteria</taxon>
        <taxon>Bacillati</taxon>
        <taxon>Actinomycetota</taxon>
        <taxon>Actinomycetes</taxon>
        <taxon>Propionibacteriales</taxon>
        <taxon>Propionibacteriaceae</taxon>
        <taxon>Microlunatus</taxon>
    </lineage>
</organism>
<keyword evidence="3" id="KW-1185">Reference proteome</keyword>
<accession>A0A917S1F4</accession>
<evidence type="ECO:0000313" key="3">
    <source>
        <dbReference type="Proteomes" id="UP000613840"/>
    </source>
</evidence>
<dbReference type="Gene3D" id="3.30.720.110">
    <property type="match status" value="1"/>
</dbReference>
<feature type="domain" description="VOC" evidence="1">
    <location>
        <begin position="60"/>
        <end position="183"/>
    </location>
</feature>
<dbReference type="PROSITE" id="PS51819">
    <property type="entry name" value="VOC"/>
    <property type="match status" value="2"/>
</dbReference>
<dbReference type="InterPro" id="IPR004360">
    <property type="entry name" value="Glyas_Fos-R_dOase_dom"/>
</dbReference>
<dbReference type="EMBL" id="BMMZ01000001">
    <property type="protein sequence ID" value="GGL50740.1"/>
    <property type="molecule type" value="Genomic_DNA"/>
</dbReference>
<feature type="domain" description="VOC" evidence="1">
    <location>
        <begin position="194"/>
        <end position="297"/>
    </location>
</feature>
<dbReference type="AlphaFoldDB" id="A0A917S1F4"/>
<gene>
    <name evidence="2" type="ORF">GCM10011575_06240</name>
</gene>
<dbReference type="InterPro" id="IPR029068">
    <property type="entry name" value="Glyas_Bleomycin-R_OHBP_Dase"/>
</dbReference>
<reference evidence="2" key="1">
    <citation type="journal article" date="2014" name="Int. J. Syst. Evol. Microbiol.">
        <title>Complete genome sequence of Corynebacterium casei LMG S-19264T (=DSM 44701T), isolated from a smear-ripened cheese.</title>
        <authorList>
            <consortium name="US DOE Joint Genome Institute (JGI-PGF)"/>
            <person name="Walter F."/>
            <person name="Albersmeier A."/>
            <person name="Kalinowski J."/>
            <person name="Ruckert C."/>
        </authorList>
    </citation>
    <scope>NUCLEOTIDE SEQUENCE</scope>
    <source>
        <strain evidence="2">CGMCC 4.7306</strain>
    </source>
</reference>
<reference evidence="2" key="2">
    <citation type="submission" date="2020-09" db="EMBL/GenBank/DDBJ databases">
        <authorList>
            <person name="Sun Q."/>
            <person name="Zhou Y."/>
        </authorList>
    </citation>
    <scope>NUCLEOTIDE SEQUENCE</scope>
    <source>
        <strain evidence="2">CGMCC 4.7306</strain>
    </source>
</reference>
<dbReference type="InterPro" id="IPR037523">
    <property type="entry name" value="VOC_core"/>
</dbReference>
<proteinExistence type="predicted"/>
<dbReference type="Gene3D" id="3.10.180.10">
    <property type="entry name" value="2,3-Dihydroxybiphenyl 1,2-Dioxygenase, domain 1"/>
    <property type="match status" value="1"/>
</dbReference>
<sequence>MADPFDALREPVAPTEPDPAFAERLRSRLQQLLLHSEPSDGGDMSASTAAGSDPAELALPPAIVPYLGVSDARRALDWYVEVFDAERRGEAYVNPDGSIGHAELGIGDAVLMLAEYGPRPAAADQPATGPAHSLFVTVPDADRTVDRAVSAGATLERPVTDEAYGRTGVIIDPFGHRWMVSTRPRSATRARAGDIVYVTIWVQDQEQAVRFYENVLGTRVRGNTAAPTVSIAGLDQPYAPEDARPATVPVYRVTDLDAALERVRAAGGRTTEASQEPYGRIADCYDPEDTWFALWETPRG</sequence>